<dbReference type="Pfam" id="PF12965">
    <property type="entry name" value="DUF3854"/>
    <property type="match status" value="1"/>
</dbReference>
<dbReference type="Gene3D" id="3.40.1360.10">
    <property type="match status" value="1"/>
</dbReference>
<evidence type="ECO:0000313" key="4">
    <source>
        <dbReference type="Proteomes" id="UP000028922"/>
    </source>
</evidence>
<organism evidence="3 4">
    <name type="scientific">Candidatus Atelocyanobacterium thalassa isolate SIO64986</name>
    <dbReference type="NCBI Taxonomy" id="1527444"/>
    <lineage>
        <taxon>Bacteria</taxon>
        <taxon>Bacillati</taxon>
        <taxon>Cyanobacteriota</taxon>
        <taxon>Cyanophyceae</taxon>
        <taxon>Oscillatoriophycideae</taxon>
        <taxon>Chroococcales</taxon>
        <taxon>Aphanothecaceae</taxon>
        <taxon>Candidatus Atelocyanobacterium</taxon>
        <taxon>Candidatus Atelocyanobacterium thalassae</taxon>
    </lineage>
</organism>
<sequence>MGHEQEWLNSCVDRQLIELNVKTLKGTSPSEYLLYSDELTRRNDGRISNSILKRYEHVEKGGWWCSGIDIMTGTNDLWGCFKPDKPRFNYDENKIIRYEHPPKTPTGIFALRVPLHLWRRIAHRYNIEFKSEIVDKSQSDFGFWQWVIDNKSIPLCITEGAKKAGALLTAGYVSIALPGINNGYRTPKNEVGHRIGKSYLIPQLHKLVATGRSVYIAFDQDSKPNTFKAVNKAIRKLGFLMNSLGCQVKIPTWDSKHGKGVDDFLLNSGNNAFDECYEKALPIETWKARELNHLTLDSDLEVNTPYIPNLSIPETKKLVAIKSGIGTGKTKFLSKIVQKAITKKQKILVIGHRIKLVEQLCQRFGLSYIKEYQNNSSEEYLGYGLCIDSLHEKSQANFNPHDWQDALIIIDEVEQVLWHGLNSDTCSSNRVSILKCLKSLVQAVMNGEGRMFIADADLSNISIEYLIALSGYPIEPYIVRNNWIPKSSSTWKAYNYVENTPRKFLKDLVEHIQQGGKPYICLSAQKLTSKWGTQTLELYLQQQFPNTKILRIDSESLKDPNHNAYECINQLDSILTRYDIVITSPVLETGISIDIKGHFSSVWCLAQGIQNPTSVIQSLGRVRENIPRYLWLASYGFNKVGNGSVSIPGLLTSGHRLTNLNIRFLQQSDLESLDDLDIGFQGESLLCWGKMSVRMNAKMITYRETIISFIQRANHKVEFSNENKNFHKRKSQGNKLYASPKKNSLIEAIEEIRENNYKLESENISRAEDLTQEEYKILKRSLVKTAVERRRLRKYDLKLLYSIPITPELVMLDDHGWYQKLRIHYFLTKGRIHLAERDAKVAQKMIEKGEGSIFLPDFNSSQLGATIGILEVLGIHTLLHNINRKIINIDPDLVKMLHLAISNRQDIKSIIGIGIANNASPITIIRKLLDKIGFGINSCGSQKIGKKRFRVYQVVPPNDNREQVFEKWLLKDQKLSGNSEWWFEEYCSFKLQDKLKGQLSNYIQLSLNFM</sequence>
<dbReference type="InterPro" id="IPR027417">
    <property type="entry name" value="P-loop_NTPase"/>
</dbReference>
<protein>
    <recommendedName>
        <fullName evidence="5">DUF3854 domain-containing protein</fullName>
    </recommendedName>
</protein>
<dbReference type="InterPro" id="IPR034154">
    <property type="entry name" value="TOPRIM_DnaG/twinkle"/>
</dbReference>
<evidence type="ECO:0000259" key="2">
    <source>
        <dbReference type="Pfam" id="PF12965"/>
    </source>
</evidence>
<dbReference type="Proteomes" id="UP000028922">
    <property type="component" value="Unassembled WGS sequence"/>
</dbReference>
<dbReference type="PATRIC" id="fig|1527444.3.peg.452"/>
<evidence type="ECO:0000259" key="1">
    <source>
        <dbReference type="Pfam" id="PF04851"/>
    </source>
</evidence>
<feature type="domain" description="DUF3854" evidence="2">
    <location>
        <begin position="143"/>
        <end position="271"/>
    </location>
</feature>
<dbReference type="PANTHER" id="PTHR34985">
    <property type="entry name" value="SLR0554 PROTEIN"/>
    <property type="match status" value="1"/>
</dbReference>
<reference evidence="3 4" key="1">
    <citation type="submission" date="2014-08" db="EMBL/GenBank/DDBJ databases">
        <title>Comparative genomics reveals surprising divergence of two closely related strains of uncultivated UCYN-A cyanobacteria.</title>
        <authorList>
            <person name="Bombar D."/>
            <person name="Heller P."/>
            <person name="Sanchez-Baracaldo P."/>
            <person name="Carter B.J."/>
            <person name="Zert J.P."/>
        </authorList>
    </citation>
    <scope>NUCLEOTIDE SEQUENCE [LARGE SCALE GENOMIC DNA]</scope>
</reference>
<dbReference type="EMBL" id="JPSP01000004">
    <property type="protein sequence ID" value="KFF41598.1"/>
    <property type="molecule type" value="Genomic_DNA"/>
</dbReference>
<accession>A0A086CHD4</accession>
<evidence type="ECO:0000313" key="3">
    <source>
        <dbReference type="EMBL" id="KFF41598.1"/>
    </source>
</evidence>
<gene>
    <name evidence="3" type="ORF">ucyna2_00470</name>
</gene>
<dbReference type="Pfam" id="PF04851">
    <property type="entry name" value="ResIII"/>
    <property type="match status" value="1"/>
</dbReference>
<dbReference type="Gene3D" id="3.40.50.300">
    <property type="entry name" value="P-loop containing nucleotide triphosphate hydrolases"/>
    <property type="match status" value="1"/>
</dbReference>
<name>A0A086CHD4_9CHRO</name>
<feature type="domain" description="Helicase/UvrB N-terminal" evidence="1">
    <location>
        <begin position="314"/>
        <end position="379"/>
    </location>
</feature>
<comment type="caution">
    <text evidence="3">The sequence shown here is derived from an EMBL/GenBank/DDBJ whole genome shotgun (WGS) entry which is preliminary data.</text>
</comment>
<dbReference type="NCBIfam" id="NF042913">
    <property type="entry name" value="CyRepA1"/>
    <property type="match status" value="1"/>
</dbReference>
<dbReference type="GO" id="GO:0003677">
    <property type="term" value="F:DNA binding"/>
    <property type="evidence" value="ECO:0007669"/>
    <property type="project" value="InterPro"/>
</dbReference>
<dbReference type="InterPro" id="IPR006935">
    <property type="entry name" value="Helicase/UvrB_N"/>
</dbReference>
<dbReference type="InterPro" id="IPR024385">
    <property type="entry name" value="DUF3854"/>
</dbReference>
<dbReference type="GO" id="GO:0005524">
    <property type="term" value="F:ATP binding"/>
    <property type="evidence" value="ECO:0007669"/>
    <property type="project" value="InterPro"/>
</dbReference>
<dbReference type="STRING" id="1527444.ucyna2_00470"/>
<dbReference type="SUPFAM" id="SSF52540">
    <property type="entry name" value="P-loop containing nucleoside triphosphate hydrolases"/>
    <property type="match status" value="1"/>
</dbReference>
<dbReference type="InterPro" id="IPR049996">
    <property type="entry name" value="Slr7037-like"/>
</dbReference>
<dbReference type="GO" id="GO:0016787">
    <property type="term" value="F:hydrolase activity"/>
    <property type="evidence" value="ECO:0007669"/>
    <property type="project" value="InterPro"/>
</dbReference>
<evidence type="ECO:0008006" key="5">
    <source>
        <dbReference type="Google" id="ProtNLM"/>
    </source>
</evidence>
<dbReference type="CDD" id="cd01029">
    <property type="entry name" value="TOPRIM_primases"/>
    <property type="match status" value="1"/>
</dbReference>
<dbReference type="PANTHER" id="PTHR34985:SF1">
    <property type="entry name" value="SLR0554 PROTEIN"/>
    <property type="match status" value="1"/>
</dbReference>
<proteinExistence type="predicted"/>
<dbReference type="eggNOG" id="COG1061">
    <property type="taxonomic scope" value="Bacteria"/>
</dbReference>
<dbReference type="AlphaFoldDB" id="A0A086CHD4"/>